<gene>
    <name evidence="2" type="ORF">Dfulv_32990</name>
</gene>
<proteinExistence type="predicted"/>
<evidence type="ECO:0000313" key="3">
    <source>
        <dbReference type="Proteomes" id="UP001059617"/>
    </source>
</evidence>
<dbReference type="Pfam" id="PF03713">
    <property type="entry name" value="DUF305"/>
    <property type="match status" value="1"/>
</dbReference>
<evidence type="ECO:0000313" key="2">
    <source>
        <dbReference type="EMBL" id="UWP79960.1"/>
    </source>
</evidence>
<evidence type="ECO:0000259" key="1">
    <source>
        <dbReference type="Pfam" id="PF03713"/>
    </source>
</evidence>
<dbReference type="Gene3D" id="1.20.1260.10">
    <property type="match status" value="1"/>
</dbReference>
<dbReference type="PANTHER" id="PTHR36933:SF1">
    <property type="entry name" value="SLL0788 PROTEIN"/>
    <property type="match status" value="1"/>
</dbReference>
<dbReference type="RefSeq" id="WP_259857718.1">
    <property type="nucleotide sequence ID" value="NZ_BAAAST010000001.1"/>
</dbReference>
<protein>
    <submittedName>
        <fullName evidence="2">DUF305 domain-containing protein</fullName>
    </submittedName>
</protein>
<feature type="domain" description="DUF305" evidence="1">
    <location>
        <begin position="33"/>
        <end position="199"/>
    </location>
</feature>
<dbReference type="InterPro" id="IPR005183">
    <property type="entry name" value="DUF305_CopM-like"/>
</dbReference>
<dbReference type="InterPro" id="IPR012347">
    <property type="entry name" value="Ferritin-like"/>
</dbReference>
<dbReference type="Proteomes" id="UP001059617">
    <property type="component" value="Chromosome"/>
</dbReference>
<dbReference type="PANTHER" id="PTHR36933">
    <property type="entry name" value="SLL0788 PROTEIN"/>
    <property type="match status" value="1"/>
</dbReference>
<organism evidence="2 3">
    <name type="scientific">Dactylosporangium fulvum</name>
    <dbReference type="NCBI Taxonomy" id="53359"/>
    <lineage>
        <taxon>Bacteria</taxon>
        <taxon>Bacillati</taxon>
        <taxon>Actinomycetota</taxon>
        <taxon>Actinomycetes</taxon>
        <taxon>Micromonosporales</taxon>
        <taxon>Micromonosporaceae</taxon>
        <taxon>Dactylosporangium</taxon>
    </lineage>
</organism>
<accession>A0ABY5VR00</accession>
<keyword evidence="3" id="KW-1185">Reference proteome</keyword>
<name>A0ABY5VR00_9ACTN</name>
<reference evidence="2" key="1">
    <citation type="submission" date="2021-04" db="EMBL/GenBank/DDBJ databases">
        <authorList>
            <person name="Hartkoorn R.C."/>
            <person name="Beaudoing E."/>
            <person name="Hot D."/>
        </authorList>
    </citation>
    <scope>NUCLEOTIDE SEQUENCE</scope>
    <source>
        <strain evidence="2">NRRL B-16292</strain>
    </source>
</reference>
<reference evidence="2" key="2">
    <citation type="submission" date="2022-09" db="EMBL/GenBank/DDBJ databases">
        <title>Biosynthetic gene clusters of Dactylosporangioum fulvum.</title>
        <authorList>
            <person name="Caradec T."/>
        </authorList>
    </citation>
    <scope>NUCLEOTIDE SEQUENCE</scope>
    <source>
        <strain evidence="2">NRRL B-16292</strain>
    </source>
</reference>
<dbReference type="EMBL" id="CP073720">
    <property type="protein sequence ID" value="UWP79960.1"/>
    <property type="molecule type" value="Genomic_DNA"/>
</dbReference>
<sequence>MLQVVVAMVLLATGAAIGWLVPVLQRPGDASAEAGFVRDMQTHHAQAVEMSMILYGRSSNQELRTVAMDIALTQQAQIGMMRSLLKEWHLEPTGPDPVMAWMHSPASARDATPGADMSGMQMTVNAEGLMPGMASAAELNRLRKAASPELDLLFCELMTRHHLGGIMMVDAVLARTDRQQVRDLAEPMRTSQRYDITLFGKLTERIKSGS</sequence>